<dbReference type="Gene3D" id="3.40.50.720">
    <property type="entry name" value="NAD(P)-binding Rossmann-like Domain"/>
    <property type="match status" value="1"/>
</dbReference>
<accession>A0A848KTP3</accession>
<dbReference type="PRINTS" id="PR00080">
    <property type="entry name" value="SDRFAMILY"/>
</dbReference>
<keyword evidence="2" id="KW-0560">Oxidoreductase</keyword>
<sequence length="259" mass="26538">MATETEPSSTRFSGKTAIVTGASRGIGLAVAQRLIDDGARVVITGRKADALDAAVAELGGPDVALGVAGHADDSAHQRETVGRAIETFGSVDLLVNNTGINPVFGPLIDIDLDAARKIVEVNVFAALAWTQEAHRHGLGDGGGAVVNVSSLAGIRPAPGIAMYGASKAMLIHLTEELALELGPSIRVNAVAPAVVKTKFARALYENNEEQVAAAYPLKRLGVPEDISSAVAFLLSDDAAWITGQLIVIDGGATLGMASG</sequence>
<dbReference type="CDD" id="cd05233">
    <property type="entry name" value="SDR_c"/>
    <property type="match status" value="1"/>
</dbReference>
<comment type="caution">
    <text evidence="3">The sequence shown here is derived from an EMBL/GenBank/DDBJ whole genome shotgun (WGS) entry which is preliminary data.</text>
</comment>
<dbReference type="Pfam" id="PF13561">
    <property type="entry name" value="adh_short_C2"/>
    <property type="match status" value="1"/>
</dbReference>
<gene>
    <name evidence="3" type="ORF">HH308_10500</name>
</gene>
<keyword evidence="4" id="KW-1185">Reference proteome</keyword>
<dbReference type="PANTHER" id="PTHR43943:SF2">
    <property type="entry name" value="DEHYDROGENASE_REDUCTASE 4"/>
    <property type="match status" value="1"/>
</dbReference>
<dbReference type="NCBIfam" id="NF005559">
    <property type="entry name" value="PRK07231.1"/>
    <property type="match status" value="1"/>
</dbReference>
<dbReference type="PRINTS" id="PR00081">
    <property type="entry name" value="GDHRDH"/>
</dbReference>
<dbReference type="EMBL" id="JABBNB010000009">
    <property type="protein sequence ID" value="NMO01642.1"/>
    <property type="molecule type" value="Genomic_DNA"/>
</dbReference>
<dbReference type="PANTHER" id="PTHR43943">
    <property type="entry name" value="DEHYDROGENASE/REDUCTASE (SDR FAMILY) MEMBER 4"/>
    <property type="match status" value="1"/>
</dbReference>
<evidence type="ECO:0000256" key="2">
    <source>
        <dbReference type="ARBA" id="ARBA00023002"/>
    </source>
</evidence>
<evidence type="ECO:0000313" key="3">
    <source>
        <dbReference type="EMBL" id="NMO01642.1"/>
    </source>
</evidence>
<dbReference type="Proteomes" id="UP000550729">
    <property type="component" value="Unassembled WGS sequence"/>
</dbReference>
<proteinExistence type="inferred from homology"/>
<reference evidence="3 4" key="1">
    <citation type="submission" date="2020-04" db="EMBL/GenBank/DDBJ databases">
        <title>Gordonia sp. nov. TBRC 11910.</title>
        <authorList>
            <person name="Suriyachadkun C."/>
        </authorList>
    </citation>
    <scope>NUCLEOTIDE SEQUENCE [LARGE SCALE GENOMIC DNA]</scope>
    <source>
        <strain evidence="3 4">TBRC 11910</strain>
    </source>
</reference>
<dbReference type="InterPro" id="IPR036291">
    <property type="entry name" value="NAD(P)-bd_dom_sf"/>
</dbReference>
<organism evidence="3 4">
    <name type="scientific">Gordonia asplenii</name>
    <dbReference type="NCBI Taxonomy" id="2725283"/>
    <lineage>
        <taxon>Bacteria</taxon>
        <taxon>Bacillati</taxon>
        <taxon>Actinomycetota</taxon>
        <taxon>Actinomycetes</taxon>
        <taxon>Mycobacteriales</taxon>
        <taxon>Gordoniaceae</taxon>
        <taxon>Gordonia</taxon>
    </lineage>
</organism>
<name>A0A848KTP3_9ACTN</name>
<evidence type="ECO:0000313" key="4">
    <source>
        <dbReference type="Proteomes" id="UP000550729"/>
    </source>
</evidence>
<dbReference type="GO" id="GO:0016491">
    <property type="term" value="F:oxidoreductase activity"/>
    <property type="evidence" value="ECO:0007669"/>
    <property type="project" value="UniProtKB-KW"/>
</dbReference>
<protein>
    <submittedName>
        <fullName evidence="3">SDR family oxidoreductase</fullName>
    </submittedName>
</protein>
<dbReference type="AlphaFoldDB" id="A0A848KTP3"/>
<evidence type="ECO:0000256" key="1">
    <source>
        <dbReference type="ARBA" id="ARBA00006484"/>
    </source>
</evidence>
<dbReference type="FunFam" id="3.40.50.720:FF:000084">
    <property type="entry name" value="Short-chain dehydrogenase reductase"/>
    <property type="match status" value="1"/>
</dbReference>
<dbReference type="RefSeq" id="WP_170194155.1">
    <property type="nucleotide sequence ID" value="NZ_JABBNB010000009.1"/>
</dbReference>
<dbReference type="InterPro" id="IPR002347">
    <property type="entry name" value="SDR_fam"/>
</dbReference>
<dbReference type="SUPFAM" id="SSF51735">
    <property type="entry name" value="NAD(P)-binding Rossmann-fold domains"/>
    <property type="match status" value="1"/>
</dbReference>
<comment type="similarity">
    <text evidence="1">Belongs to the short-chain dehydrogenases/reductases (SDR) family.</text>
</comment>